<dbReference type="InterPro" id="IPR012334">
    <property type="entry name" value="Pectin_lyas_fold"/>
</dbReference>
<dbReference type="AlphaFoldDB" id="A0A974SJ78"/>
<dbReference type="Gene3D" id="2.160.20.10">
    <property type="entry name" value="Single-stranded right-handed beta-helix, Pectin lyase-like"/>
    <property type="match status" value="1"/>
</dbReference>
<evidence type="ECO:0000313" key="1">
    <source>
        <dbReference type="EMBL" id="QRG06098.1"/>
    </source>
</evidence>
<keyword evidence="2" id="KW-1185">Reference proteome</keyword>
<dbReference type="KEGG" id="xdi:EZH22_24410"/>
<proteinExistence type="predicted"/>
<dbReference type="InterPro" id="IPR011050">
    <property type="entry name" value="Pectin_lyase_fold/virulence"/>
</dbReference>
<organism evidence="1 2">
    <name type="scientific">Xanthobacter dioxanivorans</name>
    <dbReference type="NCBI Taxonomy" id="2528964"/>
    <lineage>
        <taxon>Bacteria</taxon>
        <taxon>Pseudomonadati</taxon>
        <taxon>Pseudomonadota</taxon>
        <taxon>Alphaproteobacteria</taxon>
        <taxon>Hyphomicrobiales</taxon>
        <taxon>Xanthobacteraceae</taxon>
        <taxon>Xanthobacter</taxon>
    </lineage>
</organism>
<accession>A0A974SJ78</accession>
<dbReference type="RefSeq" id="WP_203192973.1">
    <property type="nucleotide sequence ID" value="NZ_CP063362.1"/>
</dbReference>
<reference evidence="1 2" key="1">
    <citation type="submission" date="2020-10" db="EMBL/GenBank/DDBJ databases">
        <title>Degradation of 1,4-Dioxane by Xanthobacter sp. YN2, via a Novel Group-2 Soluble Di-Iron Monooxygenase.</title>
        <authorList>
            <person name="Ma F."/>
            <person name="Wang Y."/>
            <person name="Yang J."/>
            <person name="Guo H."/>
            <person name="Su D."/>
            <person name="Yu L."/>
        </authorList>
    </citation>
    <scope>NUCLEOTIDE SEQUENCE [LARGE SCALE GENOMIC DNA]</scope>
    <source>
        <strain evidence="1 2">YN2</strain>
    </source>
</reference>
<sequence>MAVENIKNAVARTLSYVIGHDSSGKGGRMTLANLKAAMGITAADVGAAPATRTIATGTGLSGGGDLSSDRTLALANTAVTTGAYGSSAAIPTFTVDAQGRLTAAGTKPVITLEITRAQIATTTIPLNCFAVSGHTTVGDLGAGAVYVRGTSSGPMAVQDAAGTWWELFTKHGIRAGWCGVKADGTTDDTAAFRLAWDIACASGNPLLQLEAGTMRIATATQTFSVVSGMQVVGLGTGSSIVKWIEGDLPILFGRSYDIPGRVSNVIFRDFSVIGSHGDDGDYTTSSTYPFLSVRVDGVLYDNIRVEKSRVMGIVSRLSTNTVARGCVVRYCARDGINFADCDDYDISHNLVEFVDDDAIAAHNDTSNRIDRRGVIAGNRVRFSQGIKALGMVSGVVADNVAEFCMGQGIRVTTETSGAEGRNAANGLQIGPNLIKNCIDRTIVDGLNSGAPYISLSGVSAQAGGLSAIPGENVTGTASVISPYPYFQGNDGGVTTDPVPGSYAIQVAGNVCVRDIPSGGLLSDLGYGTFYTRNGPVDPTLTEASLRQPGVSIDGKVRAFSALGNVFNGIGYSFFFGETAQVKGDIKNNTTFDVYGGLVFSGSNTLHQNIISQGNTWDMDSLVSHSGRGANGAWTSAGAGITAILMQGAYGVKSRGDTFRNCSRISDEALAAAAGTSTKLFVEHALLECQPVATSFSTSNKGIGECPRAGPAFWYSIVDSDPGSAAYGNTLNNCGRQAASIPTSGTYIYGMFVQNTGFLLSGGKVTLGWARLTNGSGHVSGTDWATVTPDAS</sequence>
<dbReference type="EMBL" id="CP063362">
    <property type="protein sequence ID" value="QRG06098.1"/>
    <property type="molecule type" value="Genomic_DNA"/>
</dbReference>
<gene>
    <name evidence="1" type="ORF">EZH22_24410</name>
</gene>
<dbReference type="Proteomes" id="UP000596427">
    <property type="component" value="Chromosome"/>
</dbReference>
<protein>
    <recommendedName>
        <fullName evidence="3">Pectate lyase superfamily protein domain-containing protein</fullName>
    </recommendedName>
</protein>
<name>A0A974SJ78_9HYPH</name>
<dbReference type="SUPFAM" id="SSF51126">
    <property type="entry name" value="Pectin lyase-like"/>
    <property type="match status" value="1"/>
</dbReference>
<evidence type="ECO:0000313" key="2">
    <source>
        <dbReference type="Proteomes" id="UP000596427"/>
    </source>
</evidence>
<evidence type="ECO:0008006" key="3">
    <source>
        <dbReference type="Google" id="ProtNLM"/>
    </source>
</evidence>